<dbReference type="InterPro" id="IPR011703">
    <property type="entry name" value="ATPase_AAA-3"/>
</dbReference>
<comment type="caution">
    <text evidence="5">The sequence shown here is derived from an EMBL/GenBank/DDBJ whole genome shotgun (WGS) entry which is preliminary data.</text>
</comment>
<dbReference type="Gene3D" id="3.40.50.300">
    <property type="entry name" value="P-loop containing nucleotide triphosphate hydrolases"/>
    <property type="match status" value="1"/>
</dbReference>
<dbReference type="InterPro" id="IPR041628">
    <property type="entry name" value="ChlI/MoxR_AAA_lid"/>
</dbReference>
<proteinExistence type="inferred from homology"/>
<dbReference type="Pfam" id="PF07726">
    <property type="entry name" value="AAA_3"/>
    <property type="match status" value="1"/>
</dbReference>
<organism evidence="5 6">
    <name type="scientific">Paenibacillus nasutitermitis</name>
    <dbReference type="NCBI Taxonomy" id="1652958"/>
    <lineage>
        <taxon>Bacteria</taxon>
        <taxon>Bacillati</taxon>
        <taxon>Bacillota</taxon>
        <taxon>Bacilli</taxon>
        <taxon>Bacillales</taxon>
        <taxon>Paenibacillaceae</taxon>
        <taxon>Paenibacillus</taxon>
    </lineage>
</organism>
<dbReference type="GO" id="GO:0005524">
    <property type="term" value="F:ATP binding"/>
    <property type="evidence" value="ECO:0007669"/>
    <property type="project" value="UniProtKB-KW"/>
</dbReference>
<dbReference type="PANTHER" id="PTHR42759:SF5">
    <property type="entry name" value="METHANOL DEHYDROGENASE REGULATOR"/>
    <property type="match status" value="1"/>
</dbReference>
<dbReference type="PIRSF" id="PIRSF002849">
    <property type="entry name" value="AAA_ATPase_chaperone_MoxR_prd"/>
    <property type="match status" value="1"/>
</dbReference>
<accession>A0A916YVA9</accession>
<evidence type="ECO:0000256" key="2">
    <source>
        <dbReference type="ARBA" id="ARBA00022840"/>
    </source>
</evidence>
<dbReference type="EMBL" id="BMHP01000002">
    <property type="protein sequence ID" value="GGD63428.1"/>
    <property type="molecule type" value="Genomic_DNA"/>
</dbReference>
<dbReference type="GO" id="GO:0016887">
    <property type="term" value="F:ATP hydrolysis activity"/>
    <property type="evidence" value="ECO:0007669"/>
    <property type="project" value="InterPro"/>
</dbReference>
<dbReference type="AlphaFoldDB" id="A0A916YVA9"/>
<gene>
    <name evidence="5" type="ORF">GCM10010911_21470</name>
</gene>
<dbReference type="Proteomes" id="UP000612456">
    <property type="component" value="Unassembled WGS sequence"/>
</dbReference>
<evidence type="ECO:0000259" key="4">
    <source>
        <dbReference type="SMART" id="SM00382"/>
    </source>
</evidence>
<protein>
    <submittedName>
        <fullName evidence="5">ATPase</fullName>
    </submittedName>
</protein>
<comment type="similarity">
    <text evidence="3">Belongs to the MoxR family.</text>
</comment>
<name>A0A916YVA9_9BACL</name>
<keyword evidence="6" id="KW-1185">Reference proteome</keyword>
<evidence type="ECO:0000313" key="6">
    <source>
        <dbReference type="Proteomes" id="UP000612456"/>
    </source>
</evidence>
<evidence type="ECO:0000313" key="5">
    <source>
        <dbReference type="EMBL" id="GGD63428.1"/>
    </source>
</evidence>
<keyword evidence="2" id="KW-0067">ATP-binding</keyword>
<dbReference type="SUPFAM" id="SSF52540">
    <property type="entry name" value="P-loop containing nucleoside triphosphate hydrolases"/>
    <property type="match status" value="1"/>
</dbReference>
<dbReference type="PANTHER" id="PTHR42759">
    <property type="entry name" value="MOXR FAMILY PROTEIN"/>
    <property type="match status" value="1"/>
</dbReference>
<reference evidence="5" key="1">
    <citation type="journal article" date="2014" name="Int. J. Syst. Evol. Microbiol.">
        <title>Complete genome sequence of Corynebacterium casei LMG S-19264T (=DSM 44701T), isolated from a smear-ripened cheese.</title>
        <authorList>
            <consortium name="US DOE Joint Genome Institute (JGI-PGF)"/>
            <person name="Walter F."/>
            <person name="Albersmeier A."/>
            <person name="Kalinowski J."/>
            <person name="Ruckert C."/>
        </authorList>
    </citation>
    <scope>NUCLEOTIDE SEQUENCE</scope>
    <source>
        <strain evidence="5">CGMCC 1.15178</strain>
    </source>
</reference>
<keyword evidence="1" id="KW-0547">Nucleotide-binding</keyword>
<evidence type="ECO:0000256" key="3">
    <source>
        <dbReference type="ARBA" id="ARBA00061607"/>
    </source>
</evidence>
<dbReference type="SMART" id="SM00382">
    <property type="entry name" value="AAA"/>
    <property type="match status" value="1"/>
</dbReference>
<sequence>MSMESIHQLADRIRTNVSQVIVGKEDIIDKMLIAIIASGHVLLEDVPGTGKTLLAKALAKSIDCSFKRIQFTPDLLPSDLSGIHFYNQKLSEFEFRPGPLFTNIVLADEINRATPRTQSSLLECMEERQVSIDGTTHVLARPFLVIATQNPIEQQGTFPLPEAQLDRFLFKVKMGYPSSEEGIDIMKRFMSGNPLEQLKPIATTKDIEDAQNAYTSVLVSEDMLHYMMAIVEETRSHADSALGVSPRGSQALLRACQVYAALKGRDYVMPDDVKAMAVPVLSHRIALRSAQRLRPEAAEKLVESILHTVAVPSDTPLMTKV</sequence>
<dbReference type="Gene3D" id="1.10.8.80">
    <property type="entry name" value="Magnesium chelatase subunit I, C-Terminal domain"/>
    <property type="match status" value="1"/>
</dbReference>
<dbReference type="InterPro" id="IPR027417">
    <property type="entry name" value="P-loop_NTPase"/>
</dbReference>
<dbReference type="RefSeq" id="WP_188991988.1">
    <property type="nucleotide sequence ID" value="NZ_BMHP01000002.1"/>
</dbReference>
<dbReference type="InterPro" id="IPR050764">
    <property type="entry name" value="CbbQ/NirQ/NorQ/GpvN"/>
</dbReference>
<dbReference type="InterPro" id="IPR003593">
    <property type="entry name" value="AAA+_ATPase"/>
</dbReference>
<reference evidence="5" key="2">
    <citation type="submission" date="2020-09" db="EMBL/GenBank/DDBJ databases">
        <authorList>
            <person name="Sun Q."/>
            <person name="Zhou Y."/>
        </authorList>
    </citation>
    <scope>NUCLEOTIDE SEQUENCE</scope>
    <source>
        <strain evidence="5">CGMCC 1.15178</strain>
    </source>
</reference>
<dbReference type="FunFam" id="3.40.50.300:FF:000640">
    <property type="entry name" value="MoxR family ATPase"/>
    <property type="match status" value="1"/>
</dbReference>
<dbReference type="CDD" id="cd00009">
    <property type="entry name" value="AAA"/>
    <property type="match status" value="1"/>
</dbReference>
<evidence type="ECO:0000256" key="1">
    <source>
        <dbReference type="ARBA" id="ARBA00022741"/>
    </source>
</evidence>
<feature type="domain" description="AAA+ ATPase" evidence="4">
    <location>
        <begin position="37"/>
        <end position="178"/>
    </location>
</feature>
<dbReference type="Pfam" id="PF17863">
    <property type="entry name" value="AAA_lid_2"/>
    <property type="match status" value="1"/>
</dbReference>